<evidence type="ECO:0000256" key="4">
    <source>
        <dbReference type="ARBA" id="ARBA00023163"/>
    </source>
</evidence>
<proteinExistence type="predicted"/>
<dbReference type="InterPro" id="IPR050815">
    <property type="entry name" value="TF_fung"/>
</dbReference>
<dbReference type="CDD" id="cd12148">
    <property type="entry name" value="fungal_TF_MHR"/>
    <property type="match status" value="1"/>
</dbReference>
<dbReference type="EMBL" id="FJOF01000018">
    <property type="protein sequence ID" value="CZR49748.1"/>
    <property type="molecule type" value="Genomic_DNA"/>
</dbReference>
<dbReference type="Pfam" id="PF04082">
    <property type="entry name" value="Fungal_trans"/>
    <property type="match status" value="1"/>
</dbReference>
<evidence type="ECO:0000256" key="5">
    <source>
        <dbReference type="ARBA" id="ARBA00023242"/>
    </source>
</evidence>
<accession>A0A1L7WAX3</accession>
<dbReference type="GeneID" id="42059632"/>
<name>A0A1L7WAX3_FUSPR</name>
<dbReference type="GO" id="GO:0006351">
    <property type="term" value="P:DNA-templated transcription"/>
    <property type="evidence" value="ECO:0007669"/>
    <property type="project" value="InterPro"/>
</dbReference>
<dbReference type="GO" id="GO:0003677">
    <property type="term" value="F:DNA binding"/>
    <property type="evidence" value="ECO:0007669"/>
    <property type="project" value="InterPro"/>
</dbReference>
<keyword evidence="3" id="KW-0805">Transcription regulation</keyword>
<dbReference type="GO" id="GO:0005634">
    <property type="term" value="C:nucleus"/>
    <property type="evidence" value="ECO:0007669"/>
    <property type="project" value="UniProtKB-SubCell"/>
</dbReference>
<evidence type="ECO:0000313" key="8">
    <source>
        <dbReference type="Proteomes" id="UP000183971"/>
    </source>
</evidence>
<dbReference type="PANTHER" id="PTHR47338">
    <property type="entry name" value="ZN(II)2CYS6 TRANSCRIPTION FACTOR (EUROFUNG)-RELATED"/>
    <property type="match status" value="1"/>
</dbReference>
<evidence type="ECO:0000259" key="6">
    <source>
        <dbReference type="Pfam" id="PF04082"/>
    </source>
</evidence>
<dbReference type="GO" id="GO:0008270">
    <property type="term" value="F:zinc ion binding"/>
    <property type="evidence" value="ECO:0007669"/>
    <property type="project" value="InterPro"/>
</dbReference>
<dbReference type="Proteomes" id="UP000183971">
    <property type="component" value="Unassembled WGS sequence"/>
</dbReference>
<comment type="subcellular location">
    <subcellularLocation>
        <location evidence="1">Nucleus</location>
    </subcellularLocation>
</comment>
<keyword evidence="4" id="KW-0804">Transcription</keyword>
<keyword evidence="5" id="KW-0539">Nucleus</keyword>
<dbReference type="GO" id="GO:0000981">
    <property type="term" value="F:DNA-binding transcription factor activity, RNA polymerase II-specific"/>
    <property type="evidence" value="ECO:0007669"/>
    <property type="project" value="InterPro"/>
</dbReference>
<feature type="domain" description="Xylanolytic transcriptional activator regulatory" evidence="6">
    <location>
        <begin position="48"/>
        <end position="226"/>
    </location>
</feature>
<dbReference type="RefSeq" id="XP_031090246.1">
    <property type="nucleotide sequence ID" value="XM_031225048.1"/>
</dbReference>
<reference evidence="8" key="1">
    <citation type="journal article" date="2016" name="Genome Biol. Evol.">
        <title>Comparative 'omics' of the Fusarium fujikuroi species complex highlights differences in genetic potential and metabolite synthesis.</title>
        <authorList>
            <person name="Niehaus E.-M."/>
            <person name="Muensterkoetter M."/>
            <person name="Proctor R.H."/>
            <person name="Brown D.W."/>
            <person name="Sharon A."/>
            <person name="Idan Y."/>
            <person name="Oren-Young L."/>
            <person name="Sieber C.M."/>
            <person name="Novak O."/>
            <person name="Pencik A."/>
            <person name="Tarkowska D."/>
            <person name="Hromadova K."/>
            <person name="Freeman S."/>
            <person name="Maymon M."/>
            <person name="Elazar M."/>
            <person name="Youssef S.A."/>
            <person name="El-Shabrawy E.S.M."/>
            <person name="Shalaby A.B.A."/>
            <person name="Houterman P."/>
            <person name="Brock N.L."/>
            <person name="Burkhardt I."/>
            <person name="Tsavkelova E.A."/>
            <person name="Dickschat J.S."/>
            <person name="Galuszka P."/>
            <person name="Gueldener U."/>
            <person name="Tudzynski B."/>
        </authorList>
    </citation>
    <scope>NUCLEOTIDE SEQUENCE [LARGE SCALE GENOMIC DNA]</scope>
    <source>
        <strain evidence="8">ET1</strain>
    </source>
</reference>
<protein>
    <submittedName>
        <fullName evidence="7">Related to general repressor of transcription</fullName>
    </submittedName>
</protein>
<dbReference type="PANTHER" id="PTHR47338:SF5">
    <property type="entry name" value="ZN(II)2CYS6 TRANSCRIPTION FACTOR (EUROFUNG)"/>
    <property type="match status" value="1"/>
</dbReference>
<gene>
    <name evidence="7" type="ORF">FPRO_14775</name>
</gene>
<sequence>MTTLPGLGKTGQQILNASATTSETHSNGWEQLPPLPEIIDGVNQFTRHSFQLCFIHKKQFLQCLLDDHSSVSAFLVVGILSISARLSPPLSARYGSGIKASRFFIERATNLALGEIYPTKNTLENCQAFLLLSIAQEGNGLRDESHMSMCLALQIASTLNLHLEQTYAYETSNPTPDTIILRESARRTLWMLHNQNQLQSRLSSPVSLVASDITTLLPCDEDDFANGREPPSRAAFEGTRSAIKNPDLVNENRSLFESLIQAYGFWGIVKRHKVNHLSNSYPWGPESEFAKVLKKLDYWEMSLPPAHKWSEARLREHKTKGQDLAYLEVTMIPRLCNIVLRCLYLEHVPNRSLYLQKPEFFKGIEGDLFNNVCRLYDLVHAQFIGRFTKERLGGLMATLCVYICGHASIHIWRYSKDANTQKKGYFMFRRSLVILAEQKEVWPLTSSWLHTLENFAQHFSSSFASGNGIGDGKHSLRDQTTFCPGTAPISFDEPPDLSLHDQSRPEQYLQTHQMPTNSQTHQQPPWGMPPDQTFNLNQGGPQPFNMADCSVVLGGFNPTHVDHYLRTPQDNRLLVTNMSMAMGIPMESAPDDFSGDMTHPSYDAQSWSLLDNDFGGH</sequence>
<keyword evidence="2" id="KW-0479">Metal-binding</keyword>
<dbReference type="AlphaFoldDB" id="A0A1L7WAX3"/>
<organism evidence="7 8">
    <name type="scientific">Fusarium proliferatum (strain ET1)</name>
    <name type="common">Orchid endophyte fungus</name>
    <dbReference type="NCBI Taxonomy" id="1227346"/>
    <lineage>
        <taxon>Eukaryota</taxon>
        <taxon>Fungi</taxon>
        <taxon>Dikarya</taxon>
        <taxon>Ascomycota</taxon>
        <taxon>Pezizomycotina</taxon>
        <taxon>Sordariomycetes</taxon>
        <taxon>Hypocreomycetidae</taxon>
        <taxon>Hypocreales</taxon>
        <taxon>Nectriaceae</taxon>
        <taxon>Fusarium</taxon>
        <taxon>Fusarium fujikuroi species complex</taxon>
    </lineage>
</organism>
<dbReference type="VEuPathDB" id="FungiDB:FPRO_14775"/>
<evidence type="ECO:0000256" key="2">
    <source>
        <dbReference type="ARBA" id="ARBA00022723"/>
    </source>
</evidence>
<evidence type="ECO:0000256" key="3">
    <source>
        <dbReference type="ARBA" id="ARBA00023015"/>
    </source>
</evidence>
<dbReference type="InterPro" id="IPR007219">
    <property type="entry name" value="XnlR_reg_dom"/>
</dbReference>
<evidence type="ECO:0000313" key="7">
    <source>
        <dbReference type="EMBL" id="CZR49748.1"/>
    </source>
</evidence>
<evidence type="ECO:0000256" key="1">
    <source>
        <dbReference type="ARBA" id="ARBA00004123"/>
    </source>
</evidence>
<keyword evidence="8" id="KW-1185">Reference proteome</keyword>
<comment type="caution">
    <text evidence="7">The sequence shown here is derived from an EMBL/GenBank/DDBJ whole genome shotgun (WGS) entry which is preliminary data.</text>
</comment>